<evidence type="ECO:0000313" key="1">
    <source>
        <dbReference type="EMBL" id="TDQ04459.1"/>
    </source>
</evidence>
<dbReference type="EMBL" id="SNXZ01000001">
    <property type="protein sequence ID" value="TDQ04459.1"/>
    <property type="molecule type" value="Genomic_DNA"/>
</dbReference>
<dbReference type="AlphaFoldDB" id="A0A4R6SK62"/>
<organism evidence="1 2">
    <name type="scientific">Labedaea rhizosphaerae</name>
    <dbReference type="NCBI Taxonomy" id="598644"/>
    <lineage>
        <taxon>Bacteria</taxon>
        <taxon>Bacillati</taxon>
        <taxon>Actinomycetota</taxon>
        <taxon>Actinomycetes</taxon>
        <taxon>Pseudonocardiales</taxon>
        <taxon>Pseudonocardiaceae</taxon>
        <taxon>Labedaea</taxon>
    </lineage>
</organism>
<protein>
    <submittedName>
        <fullName evidence="1">Uncharacterized protein YdeI (YjbR/CyaY-like superfamily)</fullName>
    </submittedName>
</protein>
<gene>
    <name evidence="1" type="ORF">EV186_101411</name>
</gene>
<dbReference type="Proteomes" id="UP000295444">
    <property type="component" value="Unassembled WGS sequence"/>
</dbReference>
<reference evidence="1 2" key="1">
    <citation type="submission" date="2019-03" db="EMBL/GenBank/DDBJ databases">
        <title>Genomic Encyclopedia of Type Strains, Phase IV (KMG-IV): sequencing the most valuable type-strain genomes for metagenomic binning, comparative biology and taxonomic classification.</title>
        <authorList>
            <person name="Goeker M."/>
        </authorList>
    </citation>
    <scope>NUCLEOTIDE SEQUENCE [LARGE SCALE GENOMIC DNA]</scope>
    <source>
        <strain evidence="1 2">DSM 45361</strain>
    </source>
</reference>
<dbReference type="OrthoDB" id="9796999at2"/>
<comment type="caution">
    <text evidence="1">The sequence shown here is derived from an EMBL/GenBank/DDBJ whole genome shotgun (WGS) entry which is preliminary data.</text>
</comment>
<accession>A0A4R6SK62</accession>
<dbReference type="Pfam" id="PF13376">
    <property type="entry name" value="OmdA"/>
    <property type="match status" value="1"/>
</dbReference>
<proteinExistence type="predicted"/>
<keyword evidence="2" id="KW-1185">Reference proteome</keyword>
<name>A0A4R6SK62_LABRH</name>
<dbReference type="RefSeq" id="WP_133847359.1">
    <property type="nucleotide sequence ID" value="NZ_SNXZ01000001.1"/>
</dbReference>
<evidence type="ECO:0000313" key="2">
    <source>
        <dbReference type="Proteomes" id="UP000295444"/>
    </source>
</evidence>
<sequence length="190" mass="21280">MDAEETKPFATVADWHAWLDENHDTCSGIWLKLAKKASGVPSVTYAEALDIALRYGWIDGQKKSVDDVWWTQRFTPRRKGSKWSKINRDKAVELIEAGLMMPSGLREVEAAKADGRWEAAYAGQRTSTVPDDLAAALAAKPRAQATFAAANSQNRYAILYRVQDAKKPETRARRIEKLVAMLDEGKLLYP</sequence>